<evidence type="ECO:0000256" key="2">
    <source>
        <dbReference type="ARBA" id="ARBA00022723"/>
    </source>
</evidence>
<proteinExistence type="predicted"/>
<dbReference type="SUPFAM" id="SSF53187">
    <property type="entry name" value="Zn-dependent exopeptidases"/>
    <property type="match status" value="1"/>
</dbReference>
<dbReference type="Proteomes" id="UP000299367">
    <property type="component" value="Unassembled WGS sequence"/>
</dbReference>
<dbReference type="InterPro" id="IPR055438">
    <property type="entry name" value="AstE_AspA_cat"/>
</dbReference>
<dbReference type="Pfam" id="PF24827">
    <property type="entry name" value="AstE_AspA_cat"/>
    <property type="match status" value="1"/>
</dbReference>
<dbReference type="PANTHER" id="PTHR37326:SF1">
    <property type="entry name" value="BLL3975 PROTEIN"/>
    <property type="match status" value="1"/>
</dbReference>
<dbReference type="InterPro" id="IPR053138">
    <property type="entry name" value="N-alpha-Ac-DABA_deacetylase"/>
</dbReference>
<evidence type="ECO:0000313" key="6">
    <source>
        <dbReference type="EMBL" id="GCL41042.1"/>
    </source>
</evidence>
<dbReference type="OrthoDB" id="527673at2"/>
<dbReference type="RefSeq" id="WP_137906813.1">
    <property type="nucleotide sequence ID" value="NZ_BJCF01000005.1"/>
</dbReference>
<comment type="caution">
    <text evidence="6">The sequence shown here is derived from an EMBL/GenBank/DDBJ whole genome shotgun (WGS) entry which is preliminary data.</text>
</comment>
<dbReference type="AlphaFoldDB" id="A0A480A940"/>
<feature type="domain" description="Succinylglutamate desuccinylase/Aspartoacylase catalytic" evidence="5">
    <location>
        <begin position="32"/>
        <end position="275"/>
    </location>
</feature>
<evidence type="ECO:0000313" key="7">
    <source>
        <dbReference type="Proteomes" id="UP000299367"/>
    </source>
</evidence>
<dbReference type="GO" id="GO:0016788">
    <property type="term" value="F:hydrolase activity, acting on ester bonds"/>
    <property type="evidence" value="ECO:0007669"/>
    <property type="project" value="InterPro"/>
</dbReference>
<protein>
    <submittedName>
        <fullName evidence="6">Succinylglutamate desuccinylase/aspartoacylase</fullName>
    </submittedName>
</protein>
<accession>A0A480A940</accession>
<evidence type="ECO:0000256" key="4">
    <source>
        <dbReference type="ARBA" id="ARBA00022833"/>
    </source>
</evidence>
<keyword evidence="3" id="KW-0378">Hydrolase</keyword>
<evidence type="ECO:0000259" key="5">
    <source>
        <dbReference type="Pfam" id="PF24827"/>
    </source>
</evidence>
<sequence length="376" mass="42985">MIPIVSTIPVFQLASGDFLSLQIYKFFGAKSGKKVYIQSNLHGAEIVGNAVISQLIDFLITLDNTQLIGEIWLVPVCNPLAVNQRNHHFSTGRFNIYDSKNWNRIFWDYEKQHDHIEEFACTQIDLDIDTIKYNFFQKIKSSFDSLLEKINSPSSVQLTDKYRYKLQSLYLDADYVIDLHSHTGEGIEYLYCFRNREDSANLFLLNYGIIFDEYDGDAFDESFIKPWLALEDALSKLTGEKIRFDIEAWTLELGTGMQMNPDSVSKGVRGIKSYLTQKGILEIQDLTQPETRSHQISFRSLSQIKKYWSPVGGMILSKPKLGTLVNQGDLLYEVLTFNKIGELPTTIHIYAEKTGLVYDISINNSVNEGEFVLATM</sequence>
<gene>
    <name evidence="6" type="ORF">NIES80_07350</name>
</gene>
<dbReference type="GO" id="GO:0046872">
    <property type="term" value="F:metal ion binding"/>
    <property type="evidence" value="ECO:0007669"/>
    <property type="project" value="UniProtKB-KW"/>
</dbReference>
<dbReference type="PANTHER" id="PTHR37326">
    <property type="entry name" value="BLL3975 PROTEIN"/>
    <property type="match status" value="1"/>
</dbReference>
<name>A0A480A940_9CYAN</name>
<reference evidence="7" key="1">
    <citation type="submission" date="2019-02" db="EMBL/GenBank/DDBJ databases">
        <title>Draft genome sequence of Dolichospermum planctonicum NIES-80.</title>
        <authorList>
            <person name="Yamaguchi H."/>
            <person name="Suzuki S."/>
            <person name="Kawachi M."/>
        </authorList>
    </citation>
    <scope>NUCLEOTIDE SEQUENCE [LARGE SCALE GENOMIC DNA]</scope>
    <source>
        <strain evidence="7">NIES-80</strain>
    </source>
</reference>
<dbReference type="EMBL" id="BJCF01000005">
    <property type="protein sequence ID" value="GCL41042.1"/>
    <property type="molecule type" value="Genomic_DNA"/>
</dbReference>
<keyword evidence="4" id="KW-0862">Zinc</keyword>
<evidence type="ECO:0000256" key="3">
    <source>
        <dbReference type="ARBA" id="ARBA00022801"/>
    </source>
</evidence>
<organism evidence="6 7">
    <name type="scientific">Dolichospermum planctonicum</name>
    <dbReference type="NCBI Taxonomy" id="136072"/>
    <lineage>
        <taxon>Bacteria</taxon>
        <taxon>Bacillati</taxon>
        <taxon>Cyanobacteriota</taxon>
        <taxon>Cyanophyceae</taxon>
        <taxon>Nostocales</taxon>
        <taxon>Aphanizomenonaceae</taxon>
        <taxon>Dolichospermum</taxon>
    </lineage>
</organism>
<evidence type="ECO:0000256" key="1">
    <source>
        <dbReference type="ARBA" id="ARBA00001947"/>
    </source>
</evidence>
<keyword evidence="2" id="KW-0479">Metal-binding</keyword>
<comment type="cofactor">
    <cofactor evidence="1">
        <name>Zn(2+)</name>
        <dbReference type="ChEBI" id="CHEBI:29105"/>
    </cofactor>
</comment>
<dbReference type="Gene3D" id="3.40.630.10">
    <property type="entry name" value="Zn peptidases"/>
    <property type="match status" value="1"/>
</dbReference>